<keyword evidence="5 9" id="KW-0418">Kinase</keyword>
<dbReference type="CDD" id="cd14014">
    <property type="entry name" value="STKc_PknB_like"/>
    <property type="match status" value="1"/>
</dbReference>
<dbReference type="PROSITE" id="PS00108">
    <property type="entry name" value="PROTEIN_KINASE_ST"/>
    <property type="match status" value="1"/>
</dbReference>
<feature type="compositionally biased region" description="Pro residues" evidence="7">
    <location>
        <begin position="489"/>
        <end position="503"/>
    </location>
</feature>
<reference evidence="9 10" key="1">
    <citation type="submission" date="2015-03" db="EMBL/GenBank/DDBJ databases">
        <title>Genome assembly of Sandaracinus amylolyticus DSM 53668.</title>
        <authorList>
            <person name="Sharma G."/>
            <person name="Subramanian S."/>
        </authorList>
    </citation>
    <scope>NUCLEOTIDE SEQUENCE [LARGE SCALE GENOMIC DNA]</scope>
    <source>
        <strain evidence="9 10">DSM 53668</strain>
    </source>
</reference>
<dbReference type="FunFam" id="1.10.510.10:FF:000021">
    <property type="entry name" value="Serine/threonine protein kinase"/>
    <property type="match status" value="1"/>
</dbReference>
<dbReference type="Gene3D" id="1.10.510.10">
    <property type="entry name" value="Transferase(Phosphotransferase) domain 1"/>
    <property type="match status" value="1"/>
</dbReference>
<dbReference type="STRING" id="927083.DB32_006644"/>
<dbReference type="GO" id="GO:0004674">
    <property type="term" value="F:protein serine/threonine kinase activity"/>
    <property type="evidence" value="ECO:0007669"/>
    <property type="project" value="UniProtKB-KW"/>
</dbReference>
<dbReference type="SMART" id="SM00220">
    <property type="entry name" value="S_TKc"/>
    <property type="match status" value="1"/>
</dbReference>
<dbReference type="PROSITE" id="PS50011">
    <property type="entry name" value="PROTEIN_KINASE_DOM"/>
    <property type="match status" value="1"/>
</dbReference>
<feature type="region of interest" description="Disordered" evidence="7">
    <location>
        <begin position="384"/>
        <end position="413"/>
    </location>
</feature>
<evidence type="ECO:0000256" key="1">
    <source>
        <dbReference type="ARBA" id="ARBA00012513"/>
    </source>
</evidence>
<dbReference type="InterPro" id="IPR008271">
    <property type="entry name" value="Ser/Thr_kinase_AS"/>
</dbReference>
<feature type="compositionally biased region" description="Low complexity" evidence="7">
    <location>
        <begin position="384"/>
        <end position="401"/>
    </location>
</feature>
<dbReference type="EMBL" id="CP011125">
    <property type="protein sequence ID" value="AKF09495.1"/>
    <property type="molecule type" value="Genomic_DNA"/>
</dbReference>
<protein>
    <recommendedName>
        <fullName evidence="1">non-specific serine/threonine protein kinase</fullName>
        <ecNumber evidence="1">2.7.11.1</ecNumber>
    </recommendedName>
</protein>
<dbReference type="PANTHER" id="PTHR43289:SF6">
    <property type="entry name" value="SERINE_THREONINE-PROTEIN KINASE NEKL-3"/>
    <property type="match status" value="1"/>
</dbReference>
<evidence type="ECO:0000256" key="3">
    <source>
        <dbReference type="ARBA" id="ARBA00022679"/>
    </source>
</evidence>
<feature type="domain" description="Protein kinase" evidence="8">
    <location>
        <begin position="34"/>
        <end position="314"/>
    </location>
</feature>
<dbReference type="SUPFAM" id="SSF56112">
    <property type="entry name" value="Protein kinase-like (PK-like)"/>
    <property type="match status" value="1"/>
</dbReference>
<feature type="region of interest" description="Disordered" evidence="7">
    <location>
        <begin position="489"/>
        <end position="532"/>
    </location>
</feature>
<evidence type="ECO:0000256" key="6">
    <source>
        <dbReference type="ARBA" id="ARBA00022840"/>
    </source>
</evidence>
<keyword evidence="6" id="KW-0067">ATP-binding</keyword>
<dbReference type="EC" id="2.7.11.1" evidence="1"/>
<evidence type="ECO:0000259" key="8">
    <source>
        <dbReference type="PROSITE" id="PS50011"/>
    </source>
</evidence>
<dbReference type="InterPro" id="IPR011009">
    <property type="entry name" value="Kinase-like_dom_sf"/>
</dbReference>
<proteinExistence type="predicted"/>
<dbReference type="Proteomes" id="UP000034883">
    <property type="component" value="Chromosome"/>
</dbReference>
<dbReference type="KEGG" id="samy:DB32_006644"/>
<dbReference type="Gene3D" id="3.30.200.20">
    <property type="entry name" value="Phosphorylase Kinase, domain 1"/>
    <property type="match status" value="1"/>
</dbReference>
<organism evidence="9 10">
    <name type="scientific">Sandaracinus amylolyticus</name>
    <dbReference type="NCBI Taxonomy" id="927083"/>
    <lineage>
        <taxon>Bacteria</taxon>
        <taxon>Pseudomonadati</taxon>
        <taxon>Myxococcota</taxon>
        <taxon>Polyangia</taxon>
        <taxon>Polyangiales</taxon>
        <taxon>Sandaracinaceae</taxon>
        <taxon>Sandaracinus</taxon>
    </lineage>
</organism>
<dbReference type="AlphaFoldDB" id="A0A0F6YLR4"/>
<evidence type="ECO:0000256" key="2">
    <source>
        <dbReference type="ARBA" id="ARBA00022527"/>
    </source>
</evidence>
<dbReference type="Pfam" id="PF00069">
    <property type="entry name" value="Pkinase"/>
    <property type="match status" value="1"/>
</dbReference>
<name>A0A0F6YLR4_9BACT</name>
<feature type="region of interest" description="Disordered" evidence="7">
    <location>
        <begin position="1"/>
        <end position="23"/>
    </location>
</feature>
<dbReference type="GO" id="GO:0005524">
    <property type="term" value="F:ATP binding"/>
    <property type="evidence" value="ECO:0007669"/>
    <property type="project" value="UniProtKB-KW"/>
</dbReference>
<evidence type="ECO:0000256" key="5">
    <source>
        <dbReference type="ARBA" id="ARBA00022777"/>
    </source>
</evidence>
<keyword evidence="4" id="KW-0547">Nucleotide-binding</keyword>
<feature type="compositionally biased region" description="Pro residues" evidence="7">
    <location>
        <begin position="402"/>
        <end position="413"/>
    </location>
</feature>
<evidence type="ECO:0000313" key="10">
    <source>
        <dbReference type="Proteomes" id="UP000034883"/>
    </source>
</evidence>
<dbReference type="RefSeq" id="WP_053236534.1">
    <property type="nucleotide sequence ID" value="NZ_CP011125.1"/>
</dbReference>
<dbReference type="PANTHER" id="PTHR43289">
    <property type="entry name" value="MITOGEN-ACTIVATED PROTEIN KINASE KINASE KINASE 20-RELATED"/>
    <property type="match status" value="1"/>
</dbReference>
<evidence type="ECO:0000256" key="7">
    <source>
        <dbReference type="SAM" id="MobiDB-lite"/>
    </source>
</evidence>
<accession>A0A0F6YLR4</accession>
<keyword evidence="10" id="KW-1185">Reference proteome</keyword>
<keyword evidence="3" id="KW-0808">Transferase</keyword>
<dbReference type="InterPro" id="IPR000719">
    <property type="entry name" value="Prot_kinase_dom"/>
</dbReference>
<evidence type="ECO:0000256" key="4">
    <source>
        <dbReference type="ARBA" id="ARBA00022741"/>
    </source>
</evidence>
<sequence length="532" mass="56886">MAHQKESAAAPKREGEPALRDPERLIGQTLGGKYRVTGVIARGGMGRIYRAEQVPLGRPVALKVLHSALHDAGELDETGGDPGFQKRFLLEAASCARLRHPNIVVVYDYGRLEESSREAYFMAMELIEGPTLGQVLRDEGPLAIARALRITREVARALREAHRQEMVHRDLKPSNVMLVTTGEGEQVKVLDFGLVKVMRDDSEELTKEGHFLGSPKYMAPEQIRRGPVDGRADLYALGVLLYQMISGRVPFEGDDPVQTLMAHLSEPVPPITSAIEVPHAVQQLVLRCLQKDPAMRFASAEELIRAIDEVAPMVPGWSAQARHAMTVSGEVATMGSSSFSLSLGATAPPPPETVSPPARAQRGARIAIVAGVAIAAGLAAIASSGGSEPEATTPAASAASEAPPPAPIDPPAAPRFTLFVASTPPGATLRRGDEVIGSTPTFVELDRAALETAPVTFRVELDGHAPYVWTQGPSTEDVHVSAALAALPPPAVVAPPPVEPTPEPRVERRRRDRDRATTSAPSGDDFAIKTRR</sequence>
<evidence type="ECO:0000313" key="9">
    <source>
        <dbReference type="EMBL" id="AKF09495.1"/>
    </source>
</evidence>
<gene>
    <name evidence="9" type="ORF">DB32_006644</name>
</gene>
<keyword evidence="2 9" id="KW-0723">Serine/threonine-protein kinase</keyword>